<dbReference type="EMBL" id="QSFP01000032">
    <property type="protein sequence ID" value="RHA63111.1"/>
    <property type="molecule type" value="Genomic_DNA"/>
</dbReference>
<name>A0A173SIR3_9FIRM</name>
<evidence type="ECO:0000256" key="1">
    <source>
        <dbReference type="ARBA" id="ARBA00022723"/>
    </source>
</evidence>
<dbReference type="GO" id="GO:0004527">
    <property type="term" value="F:exonuclease activity"/>
    <property type="evidence" value="ECO:0007669"/>
    <property type="project" value="UniProtKB-KW"/>
</dbReference>
<dbReference type="Pfam" id="PF01026">
    <property type="entry name" value="TatD_DNase"/>
    <property type="match status" value="1"/>
</dbReference>
<evidence type="ECO:0000313" key="10">
    <source>
        <dbReference type="Proteomes" id="UP000284465"/>
    </source>
</evidence>
<evidence type="ECO:0000313" key="11">
    <source>
        <dbReference type="Proteomes" id="UP000479531"/>
    </source>
</evidence>
<evidence type="ECO:0000313" key="6">
    <source>
        <dbReference type="EMBL" id="RHA63111.1"/>
    </source>
</evidence>
<dbReference type="PANTHER" id="PTHR46124">
    <property type="entry name" value="D-AMINOACYL-TRNA DEACYLASE"/>
    <property type="match status" value="1"/>
</dbReference>
<dbReference type="Gene3D" id="3.20.20.140">
    <property type="entry name" value="Metal-dependent hydrolases"/>
    <property type="match status" value="1"/>
</dbReference>
<dbReference type="Proteomes" id="UP000095350">
    <property type="component" value="Unassembled WGS sequence"/>
</dbReference>
<dbReference type="InterPro" id="IPR018228">
    <property type="entry name" value="DNase_TatD-rel_CS"/>
</dbReference>
<evidence type="ECO:0000256" key="2">
    <source>
        <dbReference type="ARBA" id="ARBA00022801"/>
    </source>
</evidence>
<dbReference type="EMBL" id="QRQN01000014">
    <property type="protein sequence ID" value="RHN06907.1"/>
    <property type="molecule type" value="Genomic_DNA"/>
</dbReference>
<dbReference type="Proteomes" id="UP000283586">
    <property type="component" value="Unassembled WGS sequence"/>
</dbReference>
<sequence>MIFETHAHYDDERFEEDRDALITSMPGRGVGTIINVGASIESTKTTLALSEKYPFVYAAVGVHPSDISGLNEETFAWLKEQTKKEKVAAVGEIGLDYYWDKEPEVQKQQRYWFAEQMKMAREASLPVIIHSRDAAADTMEVMKSVHAEEIPGVIHCYSYSKEMAQEFIKMGYYIGVGGVVTFKNAKKLKETVQEIPLDRILLETDCPYMAPEPHRGERNDSSYIPFVIKKIAELRGITPEEVEQATRANAERLFRNKDIIYKKE</sequence>
<dbReference type="AlphaFoldDB" id="A0A173SIR3"/>
<keyword evidence="2 4" id="KW-0378">Hydrolase</keyword>
<accession>A0A173SIR3</accession>
<evidence type="ECO:0000256" key="3">
    <source>
        <dbReference type="PIRSR" id="PIRSR005902-1"/>
    </source>
</evidence>
<reference evidence="5 11" key="3">
    <citation type="submission" date="2019-10" db="EMBL/GenBank/DDBJ databases">
        <title>Roseburia spp. ameliorate alcoholic fatty liver via restoration of gut barrier function.</title>
        <authorList>
            <person name="Seo B."/>
            <person name="Ko G."/>
        </authorList>
    </citation>
    <scope>NUCLEOTIDE SEQUENCE [LARGE SCALE GENOMIC DNA]</scope>
    <source>
        <strain evidence="5 11">SNUG30017</strain>
    </source>
</reference>
<dbReference type="InterPro" id="IPR001130">
    <property type="entry name" value="TatD-like"/>
</dbReference>
<dbReference type="PIRSF" id="PIRSF005902">
    <property type="entry name" value="DNase_TatD"/>
    <property type="match status" value="1"/>
</dbReference>
<evidence type="ECO:0000313" key="9">
    <source>
        <dbReference type="Proteomes" id="UP000283586"/>
    </source>
</evidence>
<dbReference type="EC" id="3.1.21.-" evidence="4"/>
<feature type="binding site" evidence="3">
    <location>
        <position position="155"/>
    </location>
    <ligand>
        <name>a divalent metal cation</name>
        <dbReference type="ChEBI" id="CHEBI:60240"/>
        <label>2</label>
    </ligand>
</feature>
<protein>
    <submittedName>
        <fullName evidence="6">TatD family deoxyribonuclease</fullName>
    </submittedName>
    <submittedName>
        <fullName evidence="4">Uncharacterized deoxyribonuclease YcfH</fullName>
        <ecNumber evidence="4">3.1.21.-</ecNumber>
    </submittedName>
    <submittedName>
        <fullName evidence="5">YchF/TatD family DNA exonuclease</fullName>
    </submittedName>
</protein>
<evidence type="ECO:0000313" key="7">
    <source>
        <dbReference type="EMBL" id="RHN06907.1"/>
    </source>
</evidence>
<evidence type="ECO:0000313" key="4">
    <source>
        <dbReference type="EMBL" id="CUM90110.1"/>
    </source>
</evidence>
<feature type="binding site" evidence="3">
    <location>
        <position position="205"/>
    </location>
    <ligand>
        <name>a divalent metal cation</name>
        <dbReference type="ChEBI" id="CHEBI:60240"/>
        <label>1</label>
    </ligand>
</feature>
<dbReference type="NCBIfam" id="TIGR00010">
    <property type="entry name" value="YchF/TatD family DNA exonuclease"/>
    <property type="match status" value="1"/>
</dbReference>
<evidence type="ECO:0000313" key="8">
    <source>
        <dbReference type="Proteomes" id="UP000095350"/>
    </source>
</evidence>
<reference evidence="9 10" key="2">
    <citation type="submission" date="2018-08" db="EMBL/GenBank/DDBJ databases">
        <title>A genome reference for cultivated species of the human gut microbiota.</title>
        <authorList>
            <person name="Zou Y."/>
            <person name="Xue W."/>
            <person name="Luo G."/>
        </authorList>
    </citation>
    <scope>NUCLEOTIDE SEQUENCE [LARGE SCALE GENOMIC DNA]</scope>
    <source>
        <strain evidence="7 9">AF31-21AC</strain>
        <strain evidence="6 10">AM43-11</strain>
    </source>
</reference>
<dbReference type="InterPro" id="IPR015991">
    <property type="entry name" value="TatD/YcfH-like"/>
</dbReference>
<dbReference type="InterPro" id="IPR032466">
    <property type="entry name" value="Metal_Hydrolase"/>
</dbReference>
<dbReference type="SUPFAM" id="SSF51556">
    <property type="entry name" value="Metallo-dependent hydrolases"/>
    <property type="match status" value="1"/>
</dbReference>
<dbReference type="Proteomes" id="UP000479531">
    <property type="component" value="Unassembled WGS sequence"/>
</dbReference>
<feature type="binding site" evidence="3">
    <location>
        <position position="92"/>
    </location>
    <ligand>
        <name>a divalent metal cation</name>
        <dbReference type="ChEBI" id="CHEBI:60240"/>
        <label>1</label>
    </ligand>
</feature>
<organism evidence="4 8">
    <name type="scientific">Roseburia intestinalis</name>
    <dbReference type="NCBI Taxonomy" id="166486"/>
    <lineage>
        <taxon>Bacteria</taxon>
        <taxon>Bacillati</taxon>
        <taxon>Bacillota</taxon>
        <taxon>Clostridia</taxon>
        <taxon>Lachnospirales</taxon>
        <taxon>Lachnospiraceae</taxon>
        <taxon>Roseburia</taxon>
    </lineage>
</organism>
<feature type="binding site" evidence="3">
    <location>
        <position position="8"/>
    </location>
    <ligand>
        <name>a divalent metal cation</name>
        <dbReference type="ChEBI" id="CHEBI:60240"/>
        <label>1</label>
    </ligand>
</feature>
<dbReference type="CDD" id="cd01310">
    <property type="entry name" value="TatD_DNAse"/>
    <property type="match status" value="1"/>
</dbReference>
<dbReference type="PANTHER" id="PTHR46124:SF2">
    <property type="entry name" value="D-AMINOACYL-TRNA DEACYLASE"/>
    <property type="match status" value="1"/>
</dbReference>
<keyword evidence="5" id="KW-0540">Nuclease</keyword>
<dbReference type="PROSITE" id="PS01091">
    <property type="entry name" value="TATD_3"/>
    <property type="match status" value="1"/>
</dbReference>
<dbReference type="OrthoDB" id="9810005at2"/>
<keyword evidence="1 3" id="KW-0479">Metal-binding</keyword>
<gene>
    <name evidence="4" type="primary">ycfH</name>
    <name evidence="6" type="ORF">DW927_18070</name>
    <name evidence="7" type="ORF">DWZ31_12080</name>
    <name evidence="4" type="ORF">ERS852572_01019</name>
    <name evidence="5" type="ORF">GCK47_14225</name>
</gene>
<dbReference type="EMBL" id="WGGT01000019">
    <property type="protein sequence ID" value="MVQ46821.1"/>
    <property type="molecule type" value="Genomic_DNA"/>
</dbReference>
<keyword evidence="5" id="KW-0269">Exonuclease</keyword>
<proteinExistence type="predicted"/>
<evidence type="ECO:0000313" key="5">
    <source>
        <dbReference type="EMBL" id="MVQ46821.1"/>
    </source>
</evidence>
<feature type="binding site" evidence="3">
    <location>
        <position position="130"/>
    </location>
    <ligand>
        <name>a divalent metal cation</name>
        <dbReference type="ChEBI" id="CHEBI:60240"/>
        <label>2</label>
    </ligand>
</feature>
<dbReference type="STRING" id="166486.ERS852572_01019"/>
<dbReference type="RefSeq" id="WP_055193592.1">
    <property type="nucleotide sequence ID" value="NZ_CABIYH010000006.1"/>
</dbReference>
<dbReference type="Proteomes" id="UP000284465">
    <property type="component" value="Unassembled WGS sequence"/>
</dbReference>
<feature type="binding site" evidence="3">
    <location>
        <position position="6"/>
    </location>
    <ligand>
        <name>a divalent metal cation</name>
        <dbReference type="ChEBI" id="CHEBI:60240"/>
        <label>1</label>
    </ligand>
</feature>
<dbReference type="EMBL" id="CYXZ01000006">
    <property type="protein sequence ID" value="CUM90110.1"/>
    <property type="molecule type" value="Genomic_DNA"/>
</dbReference>
<dbReference type="PaxDb" id="166486-ERS852572_01019"/>
<dbReference type="GO" id="GO:0004536">
    <property type="term" value="F:DNA nuclease activity"/>
    <property type="evidence" value="ECO:0007669"/>
    <property type="project" value="InterPro"/>
</dbReference>
<dbReference type="GO" id="GO:0046872">
    <property type="term" value="F:metal ion binding"/>
    <property type="evidence" value="ECO:0007669"/>
    <property type="project" value="UniProtKB-KW"/>
</dbReference>
<dbReference type="FunFam" id="3.20.20.140:FF:000005">
    <property type="entry name" value="TatD family hydrolase"/>
    <property type="match status" value="1"/>
</dbReference>
<reference evidence="4 8" key="1">
    <citation type="submission" date="2015-09" db="EMBL/GenBank/DDBJ databases">
        <authorList>
            <consortium name="Pathogen Informatics"/>
        </authorList>
    </citation>
    <scope>NUCLEOTIDE SEQUENCE [LARGE SCALE GENOMIC DNA]</scope>
    <source>
        <strain evidence="4 8">2789STDY5834960</strain>
    </source>
</reference>